<dbReference type="Pfam" id="PF03358">
    <property type="entry name" value="FMN_red"/>
    <property type="match status" value="1"/>
</dbReference>
<evidence type="ECO:0000259" key="1">
    <source>
        <dbReference type="Pfam" id="PF03358"/>
    </source>
</evidence>
<keyword evidence="3" id="KW-1185">Reference proteome</keyword>
<dbReference type="PANTHER" id="PTHR30543">
    <property type="entry name" value="CHROMATE REDUCTASE"/>
    <property type="match status" value="1"/>
</dbReference>
<dbReference type="InterPro" id="IPR050712">
    <property type="entry name" value="NAD(P)H-dep_reductase"/>
</dbReference>
<feature type="domain" description="NADPH-dependent FMN reductase-like" evidence="1">
    <location>
        <begin position="7"/>
        <end position="160"/>
    </location>
</feature>
<dbReference type="InterPro" id="IPR005025">
    <property type="entry name" value="FMN_Rdtase-like_dom"/>
</dbReference>
<dbReference type="GO" id="GO:0016491">
    <property type="term" value="F:oxidoreductase activity"/>
    <property type="evidence" value="ECO:0007669"/>
    <property type="project" value="InterPro"/>
</dbReference>
<gene>
    <name evidence="2" type="ORF">NKR19_g4393</name>
</gene>
<sequence length="205" mass="22112">MSKTSFNIGIIIGSQRSPRCGDQITAFVLSTIKSHLALHPSSRQLTFQTIDIAAVSLPLFDEPGVPSQIKSPSGYAHEHTRSWSRAISALDAFVFVTPQYNWGIPAGLKNAIDYLFHEWKGKPAMVVSYGGHGGDKCAAALKVVLGGGLGMRVVDETVNLAFPGREVLYKAAGGQDLGLDEGDGGMWAGERGNIIRVWEEMEKLL</sequence>
<evidence type="ECO:0000313" key="3">
    <source>
        <dbReference type="Proteomes" id="UP001174691"/>
    </source>
</evidence>
<dbReference type="AlphaFoldDB" id="A0AA38VWH2"/>
<dbReference type="EMBL" id="JANBVN010000054">
    <property type="protein sequence ID" value="KAJ9155843.1"/>
    <property type="molecule type" value="Genomic_DNA"/>
</dbReference>
<dbReference type="GO" id="GO:0005829">
    <property type="term" value="C:cytosol"/>
    <property type="evidence" value="ECO:0007669"/>
    <property type="project" value="TreeGrafter"/>
</dbReference>
<dbReference type="InterPro" id="IPR029039">
    <property type="entry name" value="Flavoprotein-like_sf"/>
</dbReference>
<comment type="caution">
    <text evidence="2">The sequence shown here is derived from an EMBL/GenBank/DDBJ whole genome shotgun (WGS) entry which is preliminary data.</text>
</comment>
<evidence type="ECO:0000313" key="2">
    <source>
        <dbReference type="EMBL" id="KAJ9155843.1"/>
    </source>
</evidence>
<reference evidence="2" key="1">
    <citation type="submission" date="2022-07" db="EMBL/GenBank/DDBJ databases">
        <title>Fungi with potential for degradation of polypropylene.</title>
        <authorList>
            <person name="Gostincar C."/>
        </authorList>
    </citation>
    <scope>NUCLEOTIDE SEQUENCE</scope>
    <source>
        <strain evidence="2">EXF-13287</strain>
    </source>
</reference>
<organism evidence="2 3">
    <name type="scientific">Coniochaeta hoffmannii</name>
    <dbReference type="NCBI Taxonomy" id="91930"/>
    <lineage>
        <taxon>Eukaryota</taxon>
        <taxon>Fungi</taxon>
        <taxon>Dikarya</taxon>
        <taxon>Ascomycota</taxon>
        <taxon>Pezizomycotina</taxon>
        <taxon>Sordariomycetes</taxon>
        <taxon>Sordariomycetidae</taxon>
        <taxon>Coniochaetales</taxon>
        <taxon>Coniochaetaceae</taxon>
        <taxon>Coniochaeta</taxon>
    </lineage>
</organism>
<name>A0AA38VWH2_9PEZI</name>
<proteinExistence type="predicted"/>
<dbReference type="PANTHER" id="PTHR30543:SF21">
    <property type="entry name" value="NAD(P)H-DEPENDENT FMN REDUCTASE LOT6"/>
    <property type="match status" value="1"/>
</dbReference>
<dbReference type="GO" id="GO:0010181">
    <property type="term" value="F:FMN binding"/>
    <property type="evidence" value="ECO:0007669"/>
    <property type="project" value="TreeGrafter"/>
</dbReference>
<dbReference type="Proteomes" id="UP001174691">
    <property type="component" value="Unassembled WGS sequence"/>
</dbReference>
<dbReference type="Gene3D" id="3.40.50.360">
    <property type="match status" value="1"/>
</dbReference>
<protein>
    <submittedName>
        <fullName evidence="2">Nadph-dependent fmn reductase protein</fullName>
    </submittedName>
</protein>
<dbReference type="SUPFAM" id="SSF52218">
    <property type="entry name" value="Flavoproteins"/>
    <property type="match status" value="1"/>
</dbReference>
<accession>A0AA38VWH2</accession>